<evidence type="ECO:0000313" key="6">
    <source>
        <dbReference type="EMBL" id="GEN23655.1"/>
    </source>
</evidence>
<keyword evidence="7" id="KW-0969">Cilium</keyword>
<evidence type="ECO:0000256" key="5">
    <source>
        <dbReference type="ARBA" id="ARBA00093797"/>
    </source>
</evidence>
<organism evidence="7 8">
    <name type="scientific">Halomonas cupida</name>
    <dbReference type="NCBI Taxonomy" id="44933"/>
    <lineage>
        <taxon>Bacteria</taxon>
        <taxon>Pseudomonadati</taxon>
        <taxon>Pseudomonadota</taxon>
        <taxon>Gammaproteobacteria</taxon>
        <taxon>Oceanospirillales</taxon>
        <taxon>Halomonadaceae</taxon>
        <taxon>Halomonas</taxon>
    </lineage>
</organism>
<keyword evidence="3" id="KW-1005">Bacterial flagellum biogenesis</keyword>
<keyword evidence="9" id="KW-1185">Reference proteome</keyword>
<evidence type="ECO:0000313" key="8">
    <source>
        <dbReference type="Proteomes" id="UP000184123"/>
    </source>
</evidence>
<comment type="subcellular location">
    <subcellularLocation>
        <location evidence="1">Cytoplasm</location>
        <location evidence="1">Cytosol</location>
    </subcellularLocation>
</comment>
<sequence length="131" mass="15211">MPHVRCPQDTEHARLIEQYTALLRLTERMLQLSHDHEWEQLITIEAEYVTAVSRLGGPLPIEHLDEPTQKHIGELLEAILDNDMRLRQQLVERRDALGDMLQVSRRQQDLHRAYSGGKVVNAGSRFRRNPS</sequence>
<evidence type="ECO:0000256" key="2">
    <source>
        <dbReference type="ARBA" id="ARBA00022490"/>
    </source>
</evidence>
<dbReference type="OrthoDB" id="6238322at2"/>
<dbReference type="GO" id="GO:0044781">
    <property type="term" value="P:bacterial-type flagellum organization"/>
    <property type="evidence" value="ECO:0007669"/>
    <property type="project" value="UniProtKB-KW"/>
</dbReference>
<evidence type="ECO:0000256" key="4">
    <source>
        <dbReference type="ARBA" id="ARBA00023186"/>
    </source>
</evidence>
<accession>A0A1M7G559</accession>
<dbReference type="AlphaFoldDB" id="A0A1M7G559"/>
<proteinExistence type="predicted"/>
<protein>
    <recommendedName>
        <fullName evidence="5">Flagellar protein FliT</fullName>
    </recommendedName>
</protein>
<dbReference type="STRING" id="44933.SAMN05660971_02195"/>
<name>A0A1M7G559_9GAMM</name>
<reference evidence="7 8" key="1">
    <citation type="submission" date="2016-11" db="EMBL/GenBank/DDBJ databases">
        <authorList>
            <person name="Jaros S."/>
            <person name="Januszkiewicz K."/>
            <person name="Wedrychowicz H."/>
        </authorList>
    </citation>
    <scope>NUCLEOTIDE SEQUENCE [LARGE SCALE GENOMIC DNA]</scope>
    <source>
        <strain evidence="7 8">DSM 4740</strain>
    </source>
</reference>
<evidence type="ECO:0000256" key="3">
    <source>
        <dbReference type="ARBA" id="ARBA00022795"/>
    </source>
</evidence>
<keyword evidence="2" id="KW-0963">Cytoplasm</keyword>
<keyword evidence="7" id="KW-0282">Flagellum</keyword>
<dbReference type="Pfam" id="PF05400">
    <property type="entry name" value="FliT"/>
    <property type="match status" value="1"/>
</dbReference>
<dbReference type="Proteomes" id="UP000184123">
    <property type="component" value="Unassembled WGS sequence"/>
</dbReference>
<dbReference type="EMBL" id="FRCA01000005">
    <property type="protein sequence ID" value="SHM11413.1"/>
    <property type="molecule type" value="Genomic_DNA"/>
</dbReference>
<gene>
    <name evidence="6" type="ORF">HCU01_16040</name>
    <name evidence="7" type="ORF">SAMN05660971_02195</name>
</gene>
<keyword evidence="7" id="KW-0966">Cell projection</keyword>
<evidence type="ECO:0000256" key="1">
    <source>
        <dbReference type="ARBA" id="ARBA00004514"/>
    </source>
</evidence>
<dbReference type="EMBL" id="BJXU01000052">
    <property type="protein sequence ID" value="GEN23655.1"/>
    <property type="molecule type" value="Genomic_DNA"/>
</dbReference>
<dbReference type="RefSeq" id="WP_073435239.1">
    <property type="nucleotide sequence ID" value="NZ_BJXU01000052.1"/>
</dbReference>
<reference evidence="6 9" key="2">
    <citation type="submission" date="2019-07" db="EMBL/GenBank/DDBJ databases">
        <title>Whole genome shotgun sequence of Halomonas cupida NBRC 102219.</title>
        <authorList>
            <person name="Hosoyama A."/>
            <person name="Uohara A."/>
            <person name="Ohji S."/>
            <person name="Ichikawa N."/>
        </authorList>
    </citation>
    <scope>NUCLEOTIDE SEQUENCE [LARGE SCALE GENOMIC DNA]</scope>
    <source>
        <strain evidence="6 9">NBRC 102219</strain>
    </source>
</reference>
<dbReference type="Gene3D" id="1.20.58.380">
    <property type="entry name" value="Flagellar protein flit"/>
    <property type="match status" value="1"/>
</dbReference>
<dbReference type="InterPro" id="IPR008622">
    <property type="entry name" value="FliT"/>
</dbReference>
<evidence type="ECO:0000313" key="9">
    <source>
        <dbReference type="Proteomes" id="UP000321726"/>
    </source>
</evidence>
<evidence type="ECO:0000313" key="7">
    <source>
        <dbReference type="EMBL" id="SHM11413.1"/>
    </source>
</evidence>
<dbReference type="Proteomes" id="UP000321726">
    <property type="component" value="Unassembled WGS sequence"/>
</dbReference>
<keyword evidence="4" id="KW-0143">Chaperone</keyword>